<evidence type="ECO:0000256" key="4">
    <source>
        <dbReference type="ARBA" id="ARBA00022982"/>
    </source>
</evidence>
<dbReference type="PANTHER" id="PTHR36923:SF3">
    <property type="entry name" value="FERREDOXIN"/>
    <property type="match status" value="1"/>
</dbReference>
<keyword evidence="5" id="KW-0408">Iron</keyword>
<keyword evidence="3" id="KW-0479">Metal-binding</keyword>
<dbReference type="Gene3D" id="3.30.70.20">
    <property type="match status" value="1"/>
</dbReference>
<dbReference type="PANTHER" id="PTHR36923">
    <property type="entry name" value="FERREDOXIN"/>
    <property type="match status" value="1"/>
</dbReference>
<keyword evidence="7" id="KW-0003">3Fe-4S</keyword>
<evidence type="ECO:0000256" key="5">
    <source>
        <dbReference type="ARBA" id="ARBA00023004"/>
    </source>
</evidence>
<dbReference type="EMBL" id="JAHKKG010000003">
    <property type="protein sequence ID" value="MBU2663843.1"/>
    <property type="molecule type" value="Genomic_DNA"/>
</dbReference>
<proteinExistence type="predicted"/>
<organism evidence="8 9">
    <name type="scientific">Paractinoplanes bogorensis</name>
    <dbReference type="NCBI Taxonomy" id="1610840"/>
    <lineage>
        <taxon>Bacteria</taxon>
        <taxon>Bacillati</taxon>
        <taxon>Actinomycetota</taxon>
        <taxon>Actinomycetes</taxon>
        <taxon>Micromonosporales</taxon>
        <taxon>Micromonosporaceae</taxon>
        <taxon>Paractinoplanes</taxon>
    </lineage>
</organism>
<keyword evidence="4" id="KW-0249">Electron transport</keyword>
<evidence type="ECO:0000313" key="8">
    <source>
        <dbReference type="EMBL" id="MBU2663843.1"/>
    </source>
</evidence>
<dbReference type="SUPFAM" id="SSF54862">
    <property type="entry name" value="4Fe-4S ferredoxins"/>
    <property type="match status" value="1"/>
</dbReference>
<accession>A0ABS5YM75</accession>
<name>A0ABS5YM75_9ACTN</name>
<comment type="cofactor">
    <cofactor evidence="1">
        <name>[3Fe-4S] cluster</name>
        <dbReference type="ChEBI" id="CHEBI:21137"/>
    </cofactor>
</comment>
<evidence type="ECO:0000256" key="7">
    <source>
        <dbReference type="ARBA" id="ARBA00023291"/>
    </source>
</evidence>
<reference evidence="8 9" key="1">
    <citation type="submission" date="2021-06" db="EMBL/GenBank/DDBJ databases">
        <title>Actinoplanes lichenicola sp. nov., and Actinoplanes ovalisporus sp. nov., isolated from lichen in Thailand.</title>
        <authorList>
            <person name="Saeng-In P."/>
            <person name="Kanchanasin P."/>
            <person name="Yuki M."/>
            <person name="Kudo T."/>
            <person name="Ohkuma M."/>
            <person name="Phongsopitanun W."/>
            <person name="Tanasupawat S."/>
        </authorList>
    </citation>
    <scope>NUCLEOTIDE SEQUENCE [LARGE SCALE GENOMIC DNA]</scope>
    <source>
        <strain evidence="8 9">NBRC 110975</strain>
    </source>
</reference>
<gene>
    <name evidence="8" type="ORF">KOI35_10015</name>
</gene>
<evidence type="ECO:0000256" key="1">
    <source>
        <dbReference type="ARBA" id="ARBA00001927"/>
    </source>
</evidence>
<keyword evidence="9" id="KW-1185">Reference proteome</keyword>
<protein>
    <submittedName>
        <fullName evidence="8">Ferredoxin</fullName>
    </submittedName>
</protein>
<keyword evidence="6" id="KW-0411">Iron-sulfur</keyword>
<evidence type="ECO:0000313" key="9">
    <source>
        <dbReference type="Proteomes" id="UP001519654"/>
    </source>
</evidence>
<dbReference type="Proteomes" id="UP001519654">
    <property type="component" value="Unassembled WGS sequence"/>
</dbReference>
<comment type="caution">
    <text evidence="8">The sequence shown here is derived from an EMBL/GenBank/DDBJ whole genome shotgun (WGS) entry which is preliminary data.</text>
</comment>
<sequence length="67" mass="7220">MAARIEIEPGQCVGAAQCVLTASELFDQDEDGYVVVLNKEPAGDEQLDHARTAEMICPSQSIVLVED</sequence>
<dbReference type="RefSeq" id="WP_215785864.1">
    <property type="nucleotide sequence ID" value="NZ_JAHKKG010000003.1"/>
</dbReference>
<dbReference type="InterPro" id="IPR051269">
    <property type="entry name" value="Fe-S_cluster_ET"/>
</dbReference>
<dbReference type="Pfam" id="PF13370">
    <property type="entry name" value="Fer4_13"/>
    <property type="match status" value="1"/>
</dbReference>
<evidence type="ECO:0000256" key="2">
    <source>
        <dbReference type="ARBA" id="ARBA00022448"/>
    </source>
</evidence>
<evidence type="ECO:0000256" key="3">
    <source>
        <dbReference type="ARBA" id="ARBA00022723"/>
    </source>
</evidence>
<evidence type="ECO:0000256" key="6">
    <source>
        <dbReference type="ARBA" id="ARBA00023014"/>
    </source>
</evidence>
<keyword evidence="2" id="KW-0813">Transport</keyword>